<keyword evidence="2" id="KW-1185">Reference proteome</keyword>
<reference evidence="1" key="1">
    <citation type="journal article" date="2022" name="Plant J.">
        <title>Strategies of tolerance reflected in two North American maple genomes.</title>
        <authorList>
            <person name="McEvoy S.L."/>
            <person name="Sezen U.U."/>
            <person name="Trouern-Trend A."/>
            <person name="McMahon S.M."/>
            <person name="Schaberg P.G."/>
            <person name="Yang J."/>
            <person name="Wegrzyn J.L."/>
            <person name="Swenson N.G."/>
        </authorList>
    </citation>
    <scope>NUCLEOTIDE SEQUENCE</scope>
    <source>
        <strain evidence="1">NS2018</strain>
    </source>
</reference>
<dbReference type="Proteomes" id="UP001168877">
    <property type="component" value="Unassembled WGS sequence"/>
</dbReference>
<evidence type="ECO:0000313" key="1">
    <source>
        <dbReference type="EMBL" id="KAK0575876.1"/>
    </source>
</evidence>
<proteinExistence type="predicted"/>
<organism evidence="1 2">
    <name type="scientific">Acer saccharum</name>
    <name type="common">Sugar maple</name>
    <dbReference type="NCBI Taxonomy" id="4024"/>
    <lineage>
        <taxon>Eukaryota</taxon>
        <taxon>Viridiplantae</taxon>
        <taxon>Streptophyta</taxon>
        <taxon>Embryophyta</taxon>
        <taxon>Tracheophyta</taxon>
        <taxon>Spermatophyta</taxon>
        <taxon>Magnoliopsida</taxon>
        <taxon>eudicotyledons</taxon>
        <taxon>Gunneridae</taxon>
        <taxon>Pentapetalae</taxon>
        <taxon>rosids</taxon>
        <taxon>malvids</taxon>
        <taxon>Sapindales</taxon>
        <taxon>Sapindaceae</taxon>
        <taxon>Hippocastanoideae</taxon>
        <taxon>Acereae</taxon>
        <taxon>Acer</taxon>
    </lineage>
</organism>
<reference evidence="1" key="2">
    <citation type="submission" date="2023-06" db="EMBL/GenBank/DDBJ databases">
        <authorList>
            <person name="Swenson N.G."/>
            <person name="Wegrzyn J.L."/>
            <person name="Mcevoy S.L."/>
        </authorList>
    </citation>
    <scope>NUCLEOTIDE SEQUENCE</scope>
    <source>
        <strain evidence="1">NS2018</strain>
        <tissue evidence="1">Leaf</tissue>
    </source>
</reference>
<name>A0AA39VDB2_ACESA</name>
<sequence length="67" mass="7752">MLVSQQKSEEAKLHYEKLVEDLNQQQVSLKMLALEAKFSILLFNLLCFSDSNSLIFSDEVREALYLV</sequence>
<dbReference type="AlphaFoldDB" id="A0AA39VDB2"/>
<dbReference type="EMBL" id="JAUESC010000386">
    <property type="protein sequence ID" value="KAK0575876.1"/>
    <property type="molecule type" value="Genomic_DNA"/>
</dbReference>
<gene>
    <name evidence="1" type="ORF">LWI29_008566</name>
</gene>
<protein>
    <submittedName>
        <fullName evidence="1">Uncharacterized protein</fullName>
    </submittedName>
</protein>
<comment type="caution">
    <text evidence="1">The sequence shown here is derived from an EMBL/GenBank/DDBJ whole genome shotgun (WGS) entry which is preliminary data.</text>
</comment>
<evidence type="ECO:0000313" key="2">
    <source>
        <dbReference type="Proteomes" id="UP001168877"/>
    </source>
</evidence>
<accession>A0AA39VDB2</accession>